<evidence type="ECO:0000313" key="12">
    <source>
        <dbReference type="EnsemblMetazoa" id="G21508.1:cds"/>
    </source>
</evidence>
<evidence type="ECO:0000256" key="11">
    <source>
        <dbReference type="RuleBase" id="RU363075"/>
    </source>
</evidence>
<dbReference type="EnsemblMetazoa" id="G21508.5">
    <property type="protein sequence ID" value="G21508.5:cds"/>
    <property type="gene ID" value="G21508"/>
</dbReference>
<keyword evidence="3" id="KW-0337">GPI-anchor biosynthesis</keyword>
<comment type="similarity">
    <text evidence="10">Belongs to the glycosyltransferase 22 family. PIGZ subfamily.</text>
</comment>
<dbReference type="Pfam" id="PF03901">
    <property type="entry name" value="Glyco_transf_22"/>
    <property type="match status" value="1"/>
</dbReference>
<evidence type="ECO:0000256" key="10">
    <source>
        <dbReference type="ARBA" id="ARBA00038466"/>
    </source>
</evidence>
<reference evidence="12" key="1">
    <citation type="submission" date="2022-08" db="UniProtKB">
        <authorList>
            <consortium name="EnsemblMetazoa"/>
        </authorList>
    </citation>
    <scope>IDENTIFICATION</scope>
    <source>
        <strain evidence="12">05x7-T-G4-1.051#20</strain>
    </source>
</reference>
<feature type="transmembrane region" description="Helical" evidence="11">
    <location>
        <begin position="455"/>
        <end position="478"/>
    </location>
</feature>
<dbReference type="Proteomes" id="UP000005408">
    <property type="component" value="Unassembled WGS sequence"/>
</dbReference>
<comment type="pathway">
    <text evidence="2">Glycolipid biosynthesis; glycosylphosphatidylinositol-anchor biosynthesis.</text>
</comment>
<evidence type="ECO:0000256" key="8">
    <source>
        <dbReference type="ARBA" id="ARBA00022989"/>
    </source>
</evidence>
<keyword evidence="5" id="KW-0808">Transferase</keyword>
<keyword evidence="13" id="KW-1185">Reference proteome</keyword>
<dbReference type="AlphaFoldDB" id="A0A8W8JXW9"/>
<dbReference type="GO" id="GO:0006506">
    <property type="term" value="P:GPI anchor biosynthetic process"/>
    <property type="evidence" value="ECO:0007669"/>
    <property type="project" value="UniProtKB-KW"/>
</dbReference>
<dbReference type="GO" id="GO:0000026">
    <property type="term" value="F:alpha-1,2-mannosyltransferase activity"/>
    <property type="evidence" value="ECO:0007669"/>
    <property type="project" value="TreeGrafter"/>
</dbReference>
<organism evidence="12 13">
    <name type="scientific">Magallana gigas</name>
    <name type="common">Pacific oyster</name>
    <name type="synonym">Crassostrea gigas</name>
    <dbReference type="NCBI Taxonomy" id="29159"/>
    <lineage>
        <taxon>Eukaryota</taxon>
        <taxon>Metazoa</taxon>
        <taxon>Spiralia</taxon>
        <taxon>Lophotrochozoa</taxon>
        <taxon>Mollusca</taxon>
        <taxon>Bivalvia</taxon>
        <taxon>Autobranchia</taxon>
        <taxon>Pteriomorphia</taxon>
        <taxon>Ostreida</taxon>
        <taxon>Ostreoidea</taxon>
        <taxon>Ostreidae</taxon>
        <taxon>Magallana</taxon>
    </lineage>
</organism>
<dbReference type="PANTHER" id="PTHR22760:SF3">
    <property type="entry name" value="GPI MANNOSYLTRANSFERASE 4"/>
    <property type="match status" value="1"/>
</dbReference>
<comment type="subcellular location">
    <subcellularLocation>
        <location evidence="1 11">Endoplasmic reticulum membrane</location>
        <topology evidence="1 11">Multi-pass membrane protein</topology>
    </subcellularLocation>
</comment>
<proteinExistence type="inferred from homology"/>
<keyword evidence="4 11" id="KW-0328">Glycosyltransferase</keyword>
<sequence>MKQRKKHISTPRPRDQMRNPLIADGFLGNNCKKGNHGYDLDNEDGQGLFPRYSEWIVFVVTLVLRCNYVSQKDSWWVLHPDEIFQAMEVAYSELQGYGFRPYEFLPPASGPNVTSARMQESMLGMYAMRSFIYPRILTGAGYIALLLGYNSSLFVLWRMFHASITSCLPLSVYVFCKVVTGNHDLSMISCILVASSTHLWVFGTHTLLNSFLSPFVFLVIGYLIKFITAFSVENNINGNVQEMGNGIQHNNNNDYNIHTMNNCNGVHRCNKQVDTSNHESVQIGRNESRVCHVFVLGYFSGLFVYIRPDLLSLLICVLLPYMPRVLTHLKAMLSSIRIYICISGCVTGILTGVLEDFLSYGSFVVTPYQWISFNVFNGYAKRMFGTMPTLFYLQIFFGNNILLFLSVSILIVTIYTFNRTSAIHDFLRKTSLTFICMFLMYSLQGHKEARFLHDAFVLFYICCGLLLYILVQHLSSVVSLFSSKCLSQQVYLCFLLFCFISSQYQSVPNSTDNSVKEWTYEGKTDSHDVNVCLDFIGQQSDVTGVFMDRDIHMTGGYTVLRQNVPWFSLINTEFREFSKESRLAVWSFYGNREISITSQISNYVHIQNTPFLLKCLIRQKEYNYLVMKITRQFITRGYVEVFRYGTMHVLKRSFDSQEESYLEKVEKSITDNKNTTILKYEGQWLMSYGNYNLAENKFIKSAEINSDLQVYQFLVELYRRKGEPVKTRDAFTACKQKFVEADCLKNARKITLFEHERISLK</sequence>
<dbReference type="InterPro" id="IPR005599">
    <property type="entry name" value="GPI_mannosylTrfase"/>
</dbReference>
<accession>A0A8W8JXW9</accession>
<feature type="transmembrane region" description="Helical" evidence="11">
    <location>
        <begin position="188"/>
        <end position="208"/>
    </location>
</feature>
<evidence type="ECO:0000313" key="13">
    <source>
        <dbReference type="Proteomes" id="UP000005408"/>
    </source>
</evidence>
<feature type="transmembrane region" description="Helical" evidence="11">
    <location>
        <begin position="312"/>
        <end position="329"/>
    </location>
</feature>
<evidence type="ECO:0000256" key="2">
    <source>
        <dbReference type="ARBA" id="ARBA00004687"/>
    </source>
</evidence>
<dbReference type="EC" id="2.4.1.-" evidence="11"/>
<dbReference type="EnsemblMetazoa" id="G21508.1">
    <property type="protein sequence ID" value="G21508.1:cds"/>
    <property type="gene ID" value="G21508"/>
</dbReference>
<feature type="transmembrane region" description="Helical" evidence="11">
    <location>
        <begin position="336"/>
        <end position="354"/>
    </location>
</feature>
<evidence type="ECO:0000256" key="6">
    <source>
        <dbReference type="ARBA" id="ARBA00022692"/>
    </source>
</evidence>
<dbReference type="GO" id="GO:0005789">
    <property type="term" value="C:endoplasmic reticulum membrane"/>
    <property type="evidence" value="ECO:0007669"/>
    <property type="project" value="UniProtKB-SubCell"/>
</dbReference>
<feature type="transmembrane region" description="Helical" evidence="11">
    <location>
        <begin position="214"/>
        <end position="232"/>
    </location>
</feature>
<keyword evidence="9 11" id="KW-0472">Membrane</keyword>
<evidence type="ECO:0000256" key="1">
    <source>
        <dbReference type="ARBA" id="ARBA00004477"/>
    </source>
</evidence>
<keyword evidence="6 11" id="KW-0812">Transmembrane</keyword>
<evidence type="ECO:0000256" key="5">
    <source>
        <dbReference type="ARBA" id="ARBA00022679"/>
    </source>
</evidence>
<name>A0A8W8JXW9_MAGGI</name>
<dbReference type="OrthoDB" id="6096882at2759"/>
<evidence type="ECO:0000256" key="9">
    <source>
        <dbReference type="ARBA" id="ARBA00023136"/>
    </source>
</evidence>
<evidence type="ECO:0000256" key="7">
    <source>
        <dbReference type="ARBA" id="ARBA00022824"/>
    </source>
</evidence>
<dbReference type="EnsemblMetazoa" id="G21508.2">
    <property type="protein sequence ID" value="G21508.2:cds"/>
    <property type="gene ID" value="G21508"/>
</dbReference>
<keyword evidence="7 11" id="KW-0256">Endoplasmic reticulum</keyword>
<dbReference type="PANTHER" id="PTHR22760">
    <property type="entry name" value="GLYCOSYLTRANSFERASE"/>
    <property type="match status" value="1"/>
</dbReference>
<evidence type="ECO:0000256" key="4">
    <source>
        <dbReference type="ARBA" id="ARBA00022676"/>
    </source>
</evidence>
<dbReference type="OMA" id="YSEWIVF"/>
<evidence type="ECO:0000256" key="3">
    <source>
        <dbReference type="ARBA" id="ARBA00022502"/>
    </source>
</evidence>
<dbReference type="EnsemblMetazoa" id="G21508.4">
    <property type="protein sequence ID" value="G21508.4:cds"/>
    <property type="gene ID" value="G21508"/>
</dbReference>
<keyword evidence="8 11" id="KW-1133">Transmembrane helix</keyword>
<protein>
    <recommendedName>
        <fullName evidence="11">Mannosyltransferase</fullName>
        <ecNumber evidence="11">2.4.1.-</ecNumber>
    </recommendedName>
</protein>
<feature type="transmembrane region" description="Helical" evidence="11">
    <location>
        <begin position="391"/>
        <end position="414"/>
    </location>
</feature>
<feature type="transmembrane region" description="Helical" evidence="11">
    <location>
        <begin position="132"/>
        <end position="149"/>
    </location>
</feature>